<name>A0ABV0FTW2_9GAMM</name>
<evidence type="ECO:0000313" key="3">
    <source>
        <dbReference type="Proteomes" id="UP001477278"/>
    </source>
</evidence>
<dbReference type="RefSeq" id="WP_347690727.1">
    <property type="nucleotide sequence ID" value="NZ_JBDPZN010000008.1"/>
</dbReference>
<feature type="signal peptide" evidence="1">
    <location>
        <begin position="1"/>
        <end position="25"/>
    </location>
</feature>
<reference evidence="2 3" key="1">
    <citation type="submission" date="2024-05" db="EMBL/GenBank/DDBJ databases">
        <title>Genome sequencing of Marine Estuary Bacteria, Shewanella vesiculosa and S. baltica, and Pseudomonas syringae.</title>
        <authorList>
            <person name="Gurung A."/>
            <person name="Maclea K.S."/>
        </authorList>
    </citation>
    <scope>NUCLEOTIDE SEQUENCE [LARGE SCALE GENOMIC DNA]</scope>
    <source>
        <strain evidence="2 3">1A</strain>
    </source>
</reference>
<dbReference type="EMBL" id="JBDPZN010000008">
    <property type="protein sequence ID" value="MEO3684030.1"/>
    <property type="molecule type" value="Genomic_DNA"/>
</dbReference>
<sequence length="154" mass="17440">MIKKWRLVTLLTVLTPLYFMPYALAEQLENQLITITTKDKQVTTNDVDQYLTDNGLGYQDLFSAESSLRTTCTSDFCRYIDFDMVSGTFINKTVECRWAVFTVTSGTGYYGIWHHRAEPFQPFGWPPYSNGSTSVTKRGLTSLPCSNTPPGTSY</sequence>
<keyword evidence="1" id="KW-0732">Signal</keyword>
<evidence type="ECO:0000256" key="1">
    <source>
        <dbReference type="SAM" id="SignalP"/>
    </source>
</evidence>
<gene>
    <name evidence="2" type="ORF">ABHN84_17295</name>
</gene>
<comment type="caution">
    <text evidence="2">The sequence shown here is derived from an EMBL/GenBank/DDBJ whole genome shotgun (WGS) entry which is preliminary data.</text>
</comment>
<evidence type="ECO:0000313" key="2">
    <source>
        <dbReference type="EMBL" id="MEO3684030.1"/>
    </source>
</evidence>
<keyword evidence="3" id="KW-1185">Reference proteome</keyword>
<proteinExistence type="predicted"/>
<feature type="chain" id="PRO_5045216471" evidence="1">
    <location>
        <begin position="26"/>
        <end position="154"/>
    </location>
</feature>
<dbReference type="Proteomes" id="UP001477278">
    <property type="component" value="Unassembled WGS sequence"/>
</dbReference>
<organism evidence="2 3">
    <name type="scientific">Shewanella vesiculosa</name>
    <dbReference type="NCBI Taxonomy" id="518738"/>
    <lineage>
        <taxon>Bacteria</taxon>
        <taxon>Pseudomonadati</taxon>
        <taxon>Pseudomonadota</taxon>
        <taxon>Gammaproteobacteria</taxon>
        <taxon>Alteromonadales</taxon>
        <taxon>Shewanellaceae</taxon>
        <taxon>Shewanella</taxon>
    </lineage>
</organism>
<protein>
    <submittedName>
        <fullName evidence="2">Uncharacterized protein</fullName>
    </submittedName>
</protein>
<accession>A0ABV0FTW2</accession>